<evidence type="ECO:0000256" key="1">
    <source>
        <dbReference type="SAM" id="SignalP"/>
    </source>
</evidence>
<evidence type="ECO:0000313" key="3">
    <source>
        <dbReference type="Proteomes" id="UP001165083"/>
    </source>
</evidence>
<sequence length="75" mass="7803">MNLAVILALSINSLAVVSGDSILKSTYTGSSGLHDLAKQSGKYMGTAVDQDMRDTAAMKVLKNIGDFGMITPATP</sequence>
<dbReference type="AlphaFoldDB" id="A0A9W6WPW3"/>
<reference evidence="2" key="1">
    <citation type="submission" date="2023-04" db="EMBL/GenBank/DDBJ databases">
        <title>Phytophthora lilii NBRC 32176.</title>
        <authorList>
            <person name="Ichikawa N."/>
            <person name="Sato H."/>
            <person name="Tonouchi N."/>
        </authorList>
    </citation>
    <scope>NUCLEOTIDE SEQUENCE</scope>
    <source>
        <strain evidence="2">NBRC 32176</strain>
    </source>
</reference>
<name>A0A9W6WPW3_9STRA</name>
<dbReference type="OrthoDB" id="128064at2759"/>
<organism evidence="2 3">
    <name type="scientific">Phytophthora lilii</name>
    <dbReference type="NCBI Taxonomy" id="2077276"/>
    <lineage>
        <taxon>Eukaryota</taxon>
        <taxon>Sar</taxon>
        <taxon>Stramenopiles</taxon>
        <taxon>Oomycota</taxon>
        <taxon>Peronosporomycetes</taxon>
        <taxon>Peronosporales</taxon>
        <taxon>Peronosporaceae</taxon>
        <taxon>Phytophthora</taxon>
    </lineage>
</organism>
<feature type="signal peptide" evidence="1">
    <location>
        <begin position="1"/>
        <end position="19"/>
    </location>
</feature>
<comment type="caution">
    <text evidence="2">The sequence shown here is derived from an EMBL/GenBank/DDBJ whole genome shotgun (WGS) entry which is preliminary data.</text>
</comment>
<keyword evidence="1" id="KW-0732">Signal</keyword>
<evidence type="ECO:0000313" key="2">
    <source>
        <dbReference type="EMBL" id="GMF22245.1"/>
    </source>
</evidence>
<dbReference type="EMBL" id="BSXW01000435">
    <property type="protein sequence ID" value="GMF22245.1"/>
    <property type="molecule type" value="Genomic_DNA"/>
</dbReference>
<keyword evidence="3" id="KW-1185">Reference proteome</keyword>
<protein>
    <submittedName>
        <fullName evidence="2">Unnamed protein product</fullName>
    </submittedName>
</protein>
<gene>
    <name evidence="2" type="ORF">Plil01_000884200</name>
</gene>
<feature type="chain" id="PRO_5040913931" evidence="1">
    <location>
        <begin position="20"/>
        <end position="75"/>
    </location>
</feature>
<dbReference type="Proteomes" id="UP001165083">
    <property type="component" value="Unassembled WGS sequence"/>
</dbReference>
<proteinExistence type="predicted"/>
<accession>A0A9W6WPW3</accession>